<reference evidence="1 2" key="1">
    <citation type="journal article" date="2014" name="Genome Biol. Evol.">
        <title>Acetic acid bacteria genomes reveal functional traits for adaptation to life in insect guts.</title>
        <authorList>
            <person name="Chouaia B."/>
            <person name="Gaiarsa S."/>
            <person name="Crotti E."/>
            <person name="Comandatore F."/>
            <person name="Degli Esposti M."/>
            <person name="Ricci I."/>
            <person name="Alma A."/>
            <person name="Favia G."/>
            <person name="Bandi C."/>
            <person name="Daffonchio D."/>
        </authorList>
    </citation>
    <scope>NUCLEOTIDE SEQUENCE [LARGE SCALE GENOMIC DNA]</scope>
    <source>
        <strain evidence="1 2">SF2.1</strain>
    </source>
</reference>
<reference evidence="1 2" key="2">
    <citation type="journal article" date="2014" name="PLoS ONE">
        <title>Evolution of mitochondria reconstructed from the energy metabolism of living bacteria.</title>
        <authorList>
            <person name="Degli Esposti M."/>
            <person name="Chouaia B."/>
            <person name="Comandatore F."/>
            <person name="Crotti E."/>
            <person name="Sassera D."/>
            <person name="Lievens P.M."/>
            <person name="Daffonchio D."/>
            <person name="Bandi C."/>
        </authorList>
    </citation>
    <scope>NUCLEOTIDE SEQUENCE [LARGE SCALE GENOMIC DNA]</scope>
    <source>
        <strain evidence="1 2">SF2.1</strain>
    </source>
</reference>
<dbReference type="Proteomes" id="UP000027583">
    <property type="component" value="Unassembled WGS sequence"/>
</dbReference>
<dbReference type="AlphaFoldDB" id="A0A060QKT1"/>
<proteinExistence type="predicted"/>
<evidence type="ECO:0000313" key="2">
    <source>
        <dbReference type="Proteomes" id="UP000027583"/>
    </source>
</evidence>
<name>A0A060QKT1_9PROT</name>
<gene>
    <name evidence="1" type="ORF">ASAP_1672</name>
</gene>
<comment type="caution">
    <text evidence="1">The sequence shown here is derived from an EMBL/GenBank/DDBJ whole genome shotgun (WGS) entry which is preliminary data.</text>
</comment>
<dbReference type="EMBL" id="CBLX010000011">
    <property type="protein sequence ID" value="CDG39717.1"/>
    <property type="molecule type" value="Genomic_DNA"/>
</dbReference>
<sequence>MIPVERKSSIRPPPGGSGLRLISVTALSSAISGSILR</sequence>
<organism evidence="1 2">
    <name type="scientific">Asaia bogorensis</name>
    <dbReference type="NCBI Taxonomy" id="91915"/>
    <lineage>
        <taxon>Bacteria</taxon>
        <taxon>Pseudomonadati</taxon>
        <taxon>Pseudomonadota</taxon>
        <taxon>Alphaproteobacteria</taxon>
        <taxon>Acetobacterales</taxon>
        <taxon>Acetobacteraceae</taxon>
        <taxon>Asaia</taxon>
    </lineage>
</organism>
<accession>A0A060QKT1</accession>
<protein>
    <submittedName>
        <fullName evidence="1">Uncharacterized protein</fullName>
    </submittedName>
</protein>
<evidence type="ECO:0000313" key="1">
    <source>
        <dbReference type="EMBL" id="CDG39717.1"/>
    </source>
</evidence>